<accession>A0A8H2K6D3</accession>
<dbReference type="EMBL" id="VFRA01000001">
    <property type="protein sequence ID" value="TQO19692.1"/>
    <property type="molecule type" value="Genomic_DNA"/>
</dbReference>
<organism evidence="1 2">
    <name type="scientific">Rhodoglobus vestalii</name>
    <dbReference type="NCBI Taxonomy" id="193384"/>
    <lineage>
        <taxon>Bacteria</taxon>
        <taxon>Bacillati</taxon>
        <taxon>Actinomycetota</taxon>
        <taxon>Actinomycetes</taxon>
        <taxon>Micrococcales</taxon>
        <taxon>Microbacteriaceae</taxon>
        <taxon>Rhodoglobus</taxon>
    </lineage>
</organism>
<dbReference type="AlphaFoldDB" id="A0A8H2K6D3"/>
<proteinExistence type="predicted"/>
<name>A0A8H2K6D3_9MICO</name>
<sequence length="34" mass="3799">MSVALGVMIAGRPELLRRKIPLTFESIWDTLGAR</sequence>
<comment type="caution">
    <text evidence="1">The sequence shown here is derived from an EMBL/GenBank/DDBJ whole genome shotgun (WGS) entry which is preliminary data.</text>
</comment>
<protein>
    <submittedName>
        <fullName evidence="1">Uncharacterized protein</fullName>
    </submittedName>
</protein>
<gene>
    <name evidence="1" type="ORF">FB472_1265</name>
</gene>
<keyword evidence="2" id="KW-1185">Reference proteome</keyword>
<evidence type="ECO:0000313" key="2">
    <source>
        <dbReference type="Proteomes" id="UP000316560"/>
    </source>
</evidence>
<evidence type="ECO:0000313" key="1">
    <source>
        <dbReference type="EMBL" id="TQO19692.1"/>
    </source>
</evidence>
<dbReference type="Proteomes" id="UP000316560">
    <property type="component" value="Unassembled WGS sequence"/>
</dbReference>
<reference evidence="1 2" key="1">
    <citation type="submission" date="2019-06" db="EMBL/GenBank/DDBJ databases">
        <title>Sequencing the genomes of 1000 actinobacteria strains.</title>
        <authorList>
            <person name="Klenk H.-P."/>
        </authorList>
    </citation>
    <scope>NUCLEOTIDE SEQUENCE [LARGE SCALE GENOMIC DNA]</scope>
    <source>
        <strain evidence="1 2">DSM 21947</strain>
    </source>
</reference>